<dbReference type="EMBL" id="VSSQ01005006">
    <property type="protein sequence ID" value="MPM27488.1"/>
    <property type="molecule type" value="Genomic_DNA"/>
</dbReference>
<dbReference type="AlphaFoldDB" id="A0A644YHL6"/>
<organism evidence="1">
    <name type="scientific">bioreactor metagenome</name>
    <dbReference type="NCBI Taxonomy" id="1076179"/>
    <lineage>
        <taxon>unclassified sequences</taxon>
        <taxon>metagenomes</taxon>
        <taxon>ecological metagenomes</taxon>
    </lineage>
</organism>
<gene>
    <name evidence="1" type="ORF">SDC9_73999</name>
</gene>
<accession>A0A644YHL6</accession>
<protein>
    <submittedName>
        <fullName evidence="1">Uncharacterized protein</fullName>
    </submittedName>
</protein>
<proteinExistence type="predicted"/>
<sequence>MDNHIPFVHDICHGCLLIQQCLGIYGEKKHHRLSFPPDAIHPFQPDHSVSLLQYSAGSLPDVLIPCYAGRNPPFDCDNDIGSLLQRCRQMDQSIWIHNPYRGDSQNCDNHVPFPCNGGS</sequence>
<reference evidence="1" key="1">
    <citation type="submission" date="2019-08" db="EMBL/GenBank/DDBJ databases">
        <authorList>
            <person name="Kucharzyk K."/>
            <person name="Murdoch R.W."/>
            <person name="Higgins S."/>
            <person name="Loffler F."/>
        </authorList>
    </citation>
    <scope>NUCLEOTIDE SEQUENCE</scope>
</reference>
<name>A0A644YHL6_9ZZZZ</name>
<evidence type="ECO:0000313" key="1">
    <source>
        <dbReference type="EMBL" id="MPM27488.1"/>
    </source>
</evidence>
<comment type="caution">
    <text evidence="1">The sequence shown here is derived from an EMBL/GenBank/DDBJ whole genome shotgun (WGS) entry which is preliminary data.</text>
</comment>